<reference evidence="1" key="1">
    <citation type="submission" date="2014-11" db="EMBL/GenBank/DDBJ databases">
        <authorList>
            <person name="Amaro Gonzalez C."/>
        </authorList>
    </citation>
    <scope>NUCLEOTIDE SEQUENCE</scope>
</reference>
<dbReference type="EMBL" id="GBXM01003023">
    <property type="protein sequence ID" value="JAI05555.1"/>
    <property type="molecule type" value="Transcribed_RNA"/>
</dbReference>
<proteinExistence type="predicted"/>
<protein>
    <submittedName>
        <fullName evidence="1">Uncharacterized protein</fullName>
    </submittedName>
</protein>
<organism evidence="1">
    <name type="scientific">Anguilla anguilla</name>
    <name type="common">European freshwater eel</name>
    <name type="synonym">Muraena anguilla</name>
    <dbReference type="NCBI Taxonomy" id="7936"/>
    <lineage>
        <taxon>Eukaryota</taxon>
        <taxon>Metazoa</taxon>
        <taxon>Chordata</taxon>
        <taxon>Craniata</taxon>
        <taxon>Vertebrata</taxon>
        <taxon>Euteleostomi</taxon>
        <taxon>Actinopterygii</taxon>
        <taxon>Neopterygii</taxon>
        <taxon>Teleostei</taxon>
        <taxon>Anguilliformes</taxon>
        <taxon>Anguillidae</taxon>
        <taxon>Anguilla</taxon>
    </lineage>
</organism>
<name>A0A0E9XSD0_ANGAN</name>
<sequence length="55" mass="6472">MVVFFVVCIQKQETRAVEKPDVETKDIRATKNVFVKLVKKKNTYINSLYFLYLAT</sequence>
<accession>A0A0E9XSD0</accession>
<reference evidence="1" key="2">
    <citation type="journal article" date="2015" name="Fish Shellfish Immunol.">
        <title>Early steps in the European eel (Anguilla anguilla)-Vibrio vulnificus interaction in the gills: Role of the RtxA13 toxin.</title>
        <authorList>
            <person name="Callol A."/>
            <person name="Pajuelo D."/>
            <person name="Ebbesson L."/>
            <person name="Teles M."/>
            <person name="MacKenzie S."/>
            <person name="Amaro C."/>
        </authorList>
    </citation>
    <scope>NUCLEOTIDE SEQUENCE</scope>
</reference>
<evidence type="ECO:0000313" key="1">
    <source>
        <dbReference type="EMBL" id="JAI05555.1"/>
    </source>
</evidence>
<dbReference type="AlphaFoldDB" id="A0A0E9XSD0"/>